<dbReference type="RefSeq" id="XP_028287358.1">
    <property type="nucleotide sequence ID" value="XM_028431557.1"/>
</dbReference>
<dbReference type="GO" id="GO:0043240">
    <property type="term" value="C:Fanconi anaemia nuclear complex"/>
    <property type="evidence" value="ECO:0007669"/>
    <property type="project" value="InterPro"/>
</dbReference>
<dbReference type="Proteomes" id="UP000515145">
    <property type="component" value="Chromosome 19"/>
</dbReference>
<dbReference type="CTD" id="80233"/>
<dbReference type="InParanoid" id="A0A6P7KCP0"/>
<dbReference type="AlphaFoldDB" id="A0A6P7KCP0"/>
<evidence type="ECO:0000313" key="1">
    <source>
        <dbReference type="Proteomes" id="UP000515145"/>
    </source>
</evidence>
<keyword evidence="1" id="KW-1185">Reference proteome</keyword>
<dbReference type="Pfam" id="PF15146">
    <property type="entry name" value="FANCAA"/>
    <property type="match status" value="1"/>
</dbReference>
<accession>A0A6P7KCP0</accession>
<dbReference type="GO" id="GO:0036297">
    <property type="term" value="P:interstrand cross-link repair"/>
    <property type="evidence" value="ECO:0007669"/>
    <property type="project" value="InterPro"/>
</dbReference>
<dbReference type="InterPro" id="IPR029251">
    <property type="entry name" value="Faap100"/>
</dbReference>
<name>A0A6P7KCP0_9TELE</name>
<organism evidence="1 2">
    <name type="scientific">Parambassis ranga</name>
    <name type="common">Indian glassy fish</name>
    <dbReference type="NCBI Taxonomy" id="210632"/>
    <lineage>
        <taxon>Eukaryota</taxon>
        <taxon>Metazoa</taxon>
        <taxon>Chordata</taxon>
        <taxon>Craniata</taxon>
        <taxon>Vertebrata</taxon>
        <taxon>Euteleostomi</taxon>
        <taxon>Actinopterygii</taxon>
        <taxon>Neopterygii</taxon>
        <taxon>Teleostei</taxon>
        <taxon>Neoteleostei</taxon>
        <taxon>Acanthomorphata</taxon>
        <taxon>Ovalentaria</taxon>
        <taxon>Ambassidae</taxon>
        <taxon>Parambassis</taxon>
    </lineage>
</organism>
<evidence type="ECO:0000313" key="2">
    <source>
        <dbReference type="RefSeq" id="XP_028287358.1"/>
    </source>
</evidence>
<protein>
    <submittedName>
        <fullName evidence="2">Fanconi anemia core complex-associated protein 100</fullName>
    </submittedName>
</protein>
<dbReference type="PANTHER" id="PTHR14890:SF1">
    <property type="entry name" value="FANCONI ANEMIA CORE COMPLEX-ASSOCIATED PROTEIN 100"/>
    <property type="match status" value="1"/>
</dbReference>
<sequence length="834" mass="89272">MEGRCAVESWIEFGYPAASSTPRVTFGFGADVFICTGSNEIYVFNVLKRKLTAVLCFSDPVADLVESHDKQLLYVACKSGVYCVSSQLLHRAQISSAAAPSSPAELKISSEFLVIAGDGISSLLLVGSVLLTLRQTNTSWLLSPYKTPKQAQSSSYEVLSAVSLPLLGDTESKAGLRRRTALVCIHCGDATPPPSSPETSHGHFRLDPILFKLLFGVEAALAKSPVILCSLPDGRLCFFPLRLPGSRLRVLHSLEQPVVFLGASVVMEPGPGHSYCLVAVGEQGRVVLIKSEKEFGDSLAGFTEGCIPGPVVCGCVDENNLYCSTGSDLLKLDLSKGSVREGKEEETSSNTATGLQSPTSLNVCRVTAITVSTHKTTGVIELLALSVRGQLQKISLPVRTEDALAPKMPSTQMGRNVRDLLSAIGDVCKRASVLKGAIKSKNQILRHLNQVLNISFLLVTNTNTEEHLTIQEKLIRCHGTTSWSRLLQRDSLNLTCVLDNSSPYVLERGWTLSITAFPLSCPFTAGGESSSTNFSFPLHTLHPGETLEVVLPVAAAGDTSFPMTASCSLSFSLTSLLGEAAAASFPGLQSSCISLPLNTLTVDWLHTLQVSSPTATLKTPTCQFRWATDGIESFLSSRQVRCSGRESASKPEKYSARVQVSSELLRDTLKSLKGDSENLSVSILDWLLSEGAGGVKMGHHGDKIAFSSSVVYAHGPNGATVKLTAKEINVGEDSTEQEESVSVVKVQVESSSIAAVCGLHHAVLCRIQALLQRAPEKAASIKVQILGLRQALERAETQQNQISGAVGVGISTGQVNRLLLNVYKELRDNPLLII</sequence>
<dbReference type="PANTHER" id="PTHR14890">
    <property type="entry name" value="FANCONI ANEMIA CORE COMPLEX-ASSOCIATED PROTEIN 100"/>
    <property type="match status" value="1"/>
</dbReference>
<dbReference type="FunCoup" id="A0A6P7KCP0">
    <property type="interactions" value="1222"/>
</dbReference>
<proteinExistence type="predicted"/>
<dbReference type="GeneID" id="114452308"/>
<reference evidence="2" key="1">
    <citation type="submission" date="2025-08" db="UniProtKB">
        <authorList>
            <consortium name="RefSeq"/>
        </authorList>
    </citation>
    <scope>IDENTIFICATION</scope>
</reference>
<dbReference type="OrthoDB" id="6495021at2759"/>
<gene>
    <name evidence="2" type="primary">faap100</name>
</gene>
<dbReference type="GO" id="GO:0005654">
    <property type="term" value="C:nucleoplasm"/>
    <property type="evidence" value="ECO:0007669"/>
    <property type="project" value="TreeGrafter"/>
</dbReference>